<comment type="caution">
    <text evidence="2">The sequence shown here is derived from an EMBL/GenBank/DDBJ whole genome shotgun (WGS) entry which is preliminary data.</text>
</comment>
<protein>
    <submittedName>
        <fullName evidence="2">Uncharacterized protein</fullName>
    </submittedName>
</protein>
<sequence length="35" mass="3898">MAPGFTTVYPRGGTTHKHNSLLRGLRVSHSLTYLE</sequence>
<dbReference type="EMBL" id="SJPQ01000002">
    <property type="protein sequence ID" value="TWT89088.1"/>
    <property type="molecule type" value="Genomic_DNA"/>
</dbReference>
<dbReference type="AlphaFoldDB" id="A0A5C5ZPR5"/>
<dbReference type="Proteomes" id="UP000315440">
    <property type="component" value="Unassembled WGS sequence"/>
</dbReference>
<gene>
    <name evidence="2" type="ORF">Mal64_25800</name>
</gene>
<organism evidence="2 3">
    <name type="scientific">Pseudobythopirellula maris</name>
    <dbReference type="NCBI Taxonomy" id="2527991"/>
    <lineage>
        <taxon>Bacteria</taxon>
        <taxon>Pseudomonadati</taxon>
        <taxon>Planctomycetota</taxon>
        <taxon>Planctomycetia</taxon>
        <taxon>Pirellulales</taxon>
        <taxon>Lacipirellulaceae</taxon>
        <taxon>Pseudobythopirellula</taxon>
    </lineage>
</organism>
<evidence type="ECO:0000313" key="2">
    <source>
        <dbReference type="EMBL" id="TWT89088.1"/>
    </source>
</evidence>
<name>A0A5C5ZPR5_9BACT</name>
<feature type="region of interest" description="Disordered" evidence="1">
    <location>
        <begin position="1"/>
        <end position="20"/>
    </location>
</feature>
<evidence type="ECO:0000313" key="3">
    <source>
        <dbReference type="Proteomes" id="UP000315440"/>
    </source>
</evidence>
<evidence type="ECO:0000256" key="1">
    <source>
        <dbReference type="SAM" id="MobiDB-lite"/>
    </source>
</evidence>
<keyword evidence="3" id="KW-1185">Reference proteome</keyword>
<reference evidence="2 3" key="1">
    <citation type="submission" date="2019-02" db="EMBL/GenBank/DDBJ databases">
        <title>Deep-cultivation of Planctomycetes and their phenomic and genomic characterization uncovers novel biology.</title>
        <authorList>
            <person name="Wiegand S."/>
            <person name="Jogler M."/>
            <person name="Boedeker C."/>
            <person name="Pinto D."/>
            <person name="Vollmers J."/>
            <person name="Rivas-Marin E."/>
            <person name="Kohn T."/>
            <person name="Peeters S.H."/>
            <person name="Heuer A."/>
            <person name="Rast P."/>
            <person name="Oberbeckmann S."/>
            <person name="Bunk B."/>
            <person name="Jeske O."/>
            <person name="Meyerdierks A."/>
            <person name="Storesund J.E."/>
            <person name="Kallscheuer N."/>
            <person name="Luecker S."/>
            <person name="Lage O.M."/>
            <person name="Pohl T."/>
            <person name="Merkel B.J."/>
            <person name="Hornburger P."/>
            <person name="Mueller R.-W."/>
            <person name="Bruemmer F."/>
            <person name="Labrenz M."/>
            <person name="Spormann A.M."/>
            <person name="Op Den Camp H."/>
            <person name="Overmann J."/>
            <person name="Amann R."/>
            <person name="Jetten M.S.M."/>
            <person name="Mascher T."/>
            <person name="Medema M.H."/>
            <person name="Devos D.P."/>
            <person name="Kaster A.-K."/>
            <person name="Ovreas L."/>
            <person name="Rohde M."/>
            <person name="Galperin M.Y."/>
            <person name="Jogler C."/>
        </authorList>
    </citation>
    <scope>NUCLEOTIDE SEQUENCE [LARGE SCALE GENOMIC DNA]</scope>
    <source>
        <strain evidence="2 3">Mal64</strain>
    </source>
</reference>
<accession>A0A5C5ZPR5</accession>
<proteinExistence type="predicted"/>